<name>A0ABQ0G4T7_9PEZI</name>
<proteinExistence type="predicted"/>
<keyword evidence="3" id="KW-1185">Reference proteome</keyword>
<dbReference type="RefSeq" id="XP_070914504.1">
    <property type="nucleotide sequence ID" value="XM_071058403.1"/>
</dbReference>
<organism evidence="2 3">
    <name type="scientific">Madurella fahalii</name>
    <dbReference type="NCBI Taxonomy" id="1157608"/>
    <lineage>
        <taxon>Eukaryota</taxon>
        <taxon>Fungi</taxon>
        <taxon>Dikarya</taxon>
        <taxon>Ascomycota</taxon>
        <taxon>Pezizomycotina</taxon>
        <taxon>Sordariomycetes</taxon>
        <taxon>Sordariomycetidae</taxon>
        <taxon>Sordariales</taxon>
        <taxon>Sordariales incertae sedis</taxon>
        <taxon>Madurella</taxon>
    </lineage>
</organism>
<dbReference type="EMBL" id="BAAFSV010000002">
    <property type="protein sequence ID" value="GAB1312771.1"/>
    <property type="molecule type" value="Genomic_DNA"/>
</dbReference>
<feature type="region of interest" description="Disordered" evidence="1">
    <location>
        <begin position="89"/>
        <end position="108"/>
    </location>
</feature>
<reference evidence="2 3" key="1">
    <citation type="submission" date="2024-09" db="EMBL/GenBank/DDBJ databases">
        <title>Itraconazole resistance in Madurella fahalii resulting from another homologue of gene encoding cytochrome P450 14-alpha sterol demethylase (CYP51).</title>
        <authorList>
            <person name="Yoshioka I."/>
            <person name="Fahal A.H."/>
            <person name="Kaneko S."/>
            <person name="Yaguchi T."/>
        </authorList>
    </citation>
    <scope>NUCLEOTIDE SEQUENCE [LARGE SCALE GENOMIC DNA]</scope>
    <source>
        <strain evidence="2 3">IFM 68171</strain>
    </source>
</reference>
<dbReference type="GeneID" id="98173726"/>
<dbReference type="Proteomes" id="UP001628179">
    <property type="component" value="Unassembled WGS sequence"/>
</dbReference>
<evidence type="ECO:0000256" key="1">
    <source>
        <dbReference type="SAM" id="MobiDB-lite"/>
    </source>
</evidence>
<protein>
    <submittedName>
        <fullName evidence="2">Uncharacterized protein</fullName>
    </submittedName>
</protein>
<evidence type="ECO:0000313" key="3">
    <source>
        <dbReference type="Proteomes" id="UP001628179"/>
    </source>
</evidence>
<comment type="caution">
    <text evidence="2">The sequence shown here is derived from an EMBL/GenBank/DDBJ whole genome shotgun (WGS) entry which is preliminary data.</text>
</comment>
<gene>
    <name evidence="2" type="ORF">MFIFM68171_02981</name>
</gene>
<evidence type="ECO:0000313" key="2">
    <source>
        <dbReference type="EMBL" id="GAB1312771.1"/>
    </source>
</evidence>
<sequence>MLDALGKLDGSVEVTLSHSDVNSEGSNIRLVLDPGPKEWYDPGETQKLYFSINVDKDSRVLLRAEEQPVVVNKPKKRGATEMLAYPSVHNELKDNPSPRKQHMMEGGR</sequence>
<accession>A0ABQ0G4T7</accession>
<feature type="compositionally biased region" description="Basic and acidic residues" evidence="1">
    <location>
        <begin position="90"/>
        <end position="108"/>
    </location>
</feature>